<feature type="transmembrane region" description="Helical" evidence="2">
    <location>
        <begin position="137"/>
        <end position="157"/>
    </location>
</feature>
<dbReference type="OrthoDB" id="10500623at2759"/>
<dbReference type="EMBL" id="CAJVPV010008564">
    <property type="protein sequence ID" value="CAG8632142.1"/>
    <property type="molecule type" value="Genomic_DNA"/>
</dbReference>
<evidence type="ECO:0000256" key="2">
    <source>
        <dbReference type="SAM" id="Phobius"/>
    </source>
</evidence>
<feature type="compositionally biased region" description="Basic and acidic residues" evidence="1">
    <location>
        <begin position="72"/>
        <end position="83"/>
    </location>
</feature>
<evidence type="ECO:0000256" key="1">
    <source>
        <dbReference type="SAM" id="MobiDB-lite"/>
    </source>
</evidence>
<keyword evidence="2" id="KW-0812">Transmembrane</keyword>
<keyword evidence="4" id="KW-1185">Reference proteome</keyword>
<name>A0A9N9DDD3_9GLOM</name>
<feature type="region of interest" description="Disordered" evidence="1">
    <location>
        <begin position="46"/>
        <end position="87"/>
    </location>
</feature>
<proteinExistence type="predicted"/>
<sequence length="308" mass="34618">MPLMVKILPVSAEQDPMITVAASSYHSYGGNFSEAPIESIASNKNATSELKPKKKSRGTTLLTVTNSSSSRNDSRNKSNKTDTSRNVNNTTSIKYKITSTIANGEIPITEEFAPSALENESDNDDEQHILSKVHWTILFILIAPLWCVLKAICLPARMVLYFDKYKNPNGRAGKNSVNLFLTLILLAFIALFVLIGNTKHDGNYKVSTNDVHISSLPGIRELYAEEANKFKREFQRLTLQATKNVLSHPYELVRYGVGVEININYKWKQLHCNKKSSIFKNGVCTVEKSKKAKRSANQHNNFNRTIEY</sequence>
<keyword evidence="2" id="KW-0472">Membrane</keyword>
<accession>A0A9N9DDD3</accession>
<keyword evidence="2" id="KW-1133">Transmembrane helix</keyword>
<evidence type="ECO:0000313" key="4">
    <source>
        <dbReference type="Proteomes" id="UP000789342"/>
    </source>
</evidence>
<gene>
    <name evidence="3" type="ORF">AMORRO_LOCUS9137</name>
</gene>
<organism evidence="3 4">
    <name type="scientific">Acaulospora morrowiae</name>
    <dbReference type="NCBI Taxonomy" id="94023"/>
    <lineage>
        <taxon>Eukaryota</taxon>
        <taxon>Fungi</taxon>
        <taxon>Fungi incertae sedis</taxon>
        <taxon>Mucoromycota</taxon>
        <taxon>Glomeromycotina</taxon>
        <taxon>Glomeromycetes</taxon>
        <taxon>Diversisporales</taxon>
        <taxon>Acaulosporaceae</taxon>
        <taxon>Acaulospora</taxon>
    </lineage>
</organism>
<feature type="transmembrane region" description="Helical" evidence="2">
    <location>
        <begin position="177"/>
        <end position="195"/>
    </location>
</feature>
<evidence type="ECO:0000313" key="3">
    <source>
        <dbReference type="EMBL" id="CAG8632142.1"/>
    </source>
</evidence>
<dbReference type="AlphaFoldDB" id="A0A9N9DDD3"/>
<protein>
    <submittedName>
        <fullName evidence="3">8545_t:CDS:1</fullName>
    </submittedName>
</protein>
<comment type="caution">
    <text evidence="3">The sequence shown here is derived from an EMBL/GenBank/DDBJ whole genome shotgun (WGS) entry which is preliminary data.</text>
</comment>
<dbReference type="Proteomes" id="UP000789342">
    <property type="component" value="Unassembled WGS sequence"/>
</dbReference>
<feature type="compositionally biased region" description="Low complexity" evidence="1">
    <location>
        <begin position="59"/>
        <end position="71"/>
    </location>
</feature>
<reference evidence="3" key="1">
    <citation type="submission" date="2021-06" db="EMBL/GenBank/DDBJ databases">
        <authorList>
            <person name="Kallberg Y."/>
            <person name="Tangrot J."/>
            <person name="Rosling A."/>
        </authorList>
    </citation>
    <scope>NUCLEOTIDE SEQUENCE</scope>
    <source>
        <strain evidence="3">CL551</strain>
    </source>
</reference>